<evidence type="ECO:0000313" key="2">
    <source>
        <dbReference type="Proteomes" id="UP001558613"/>
    </source>
</evidence>
<protein>
    <submittedName>
        <fullName evidence="1">Uncharacterized protein</fullName>
    </submittedName>
</protein>
<dbReference type="EMBL" id="JAYMGO010000004">
    <property type="protein sequence ID" value="KAL1276251.1"/>
    <property type="molecule type" value="Genomic_DNA"/>
</dbReference>
<accession>A0ABR3NH04</accession>
<organism evidence="1 2">
    <name type="scientific">Cirrhinus molitorella</name>
    <name type="common">mud carp</name>
    <dbReference type="NCBI Taxonomy" id="172907"/>
    <lineage>
        <taxon>Eukaryota</taxon>
        <taxon>Metazoa</taxon>
        <taxon>Chordata</taxon>
        <taxon>Craniata</taxon>
        <taxon>Vertebrata</taxon>
        <taxon>Euteleostomi</taxon>
        <taxon>Actinopterygii</taxon>
        <taxon>Neopterygii</taxon>
        <taxon>Teleostei</taxon>
        <taxon>Ostariophysi</taxon>
        <taxon>Cypriniformes</taxon>
        <taxon>Cyprinidae</taxon>
        <taxon>Labeoninae</taxon>
        <taxon>Labeonini</taxon>
        <taxon>Cirrhinus</taxon>
    </lineage>
</organism>
<keyword evidence="2" id="KW-1185">Reference proteome</keyword>
<evidence type="ECO:0000313" key="1">
    <source>
        <dbReference type="EMBL" id="KAL1276251.1"/>
    </source>
</evidence>
<reference evidence="1 2" key="1">
    <citation type="submission" date="2023-09" db="EMBL/GenBank/DDBJ databases">
        <authorList>
            <person name="Wang M."/>
        </authorList>
    </citation>
    <scope>NUCLEOTIDE SEQUENCE [LARGE SCALE GENOMIC DNA]</scope>
    <source>
        <strain evidence="1">GT-2023</strain>
        <tissue evidence="1">Liver</tissue>
    </source>
</reference>
<proteinExistence type="predicted"/>
<name>A0ABR3NH04_9TELE</name>
<sequence>MAFIKEESEDMKFEEAFRVKQEDTEEQTDLMSLKNPDQRVVGKWFQQYEDLLEELGIKDVPYHIFGIAMRLACKTSFARAVGDVGWTVTVENAKAGFRVTGMFLVNKSIIIDDIYAPNITTERAVLSTGTEIMVENTPGLIHRDTFSEDLVYEEVIITSQEDMERFLFCVFTTEQDTSNHQECVDYFTF</sequence>
<gene>
    <name evidence="1" type="ORF">QQF64_035874</name>
</gene>
<comment type="caution">
    <text evidence="1">The sequence shown here is derived from an EMBL/GenBank/DDBJ whole genome shotgun (WGS) entry which is preliminary data.</text>
</comment>
<dbReference type="Proteomes" id="UP001558613">
    <property type="component" value="Unassembled WGS sequence"/>
</dbReference>